<dbReference type="AlphaFoldDB" id="A0A2P7AUX6"/>
<evidence type="ECO:0000313" key="1">
    <source>
        <dbReference type="EMBL" id="PSH58019.1"/>
    </source>
</evidence>
<comment type="caution">
    <text evidence="1">The sequence shown here is derived from an EMBL/GenBank/DDBJ whole genome shotgun (WGS) entry which is preliminary data.</text>
</comment>
<organism evidence="1 2">
    <name type="scientific">Phyllobacterium endophyticum</name>
    <dbReference type="NCBI Taxonomy" id="1149773"/>
    <lineage>
        <taxon>Bacteria</taxon>
        <taxon>Pseudomonadati</taxon>
        <taxon>Pseudomonadota</taxon>
        <taxon>Alphaproteobacteria</taxon>
        <taxon>Hyphomicrobiales</taxon>
        <taxon>Phyllobacteriaceae</taxon>
        <taxon>Phyllobacterium</taxon>
    </lineage>
</organism>
<keyword evidence="2" id="KW-1185">Reference proteome</keyword>
<sequence>MVGFYKFLDKAAVHYLLEGSFKFGRLKKYRLMEAITGDQWIGDKNEGVQTTVINVVIGDEPNSELADALSASGHIRIDGQATNVSVSETCIIEEFDCFAFCFSHGDLSALCSSMSDPKRGDFSYDGCVEILDPDALVQLILSHGICLGKPVSELFVVDAKHVTYEDEVEHDFRTDLKISPGNPFQKSLLYKDQCEVRIVLVPKEGPILKDDIVVSIVGALCPVASIDISGNVNAASLEKTQEVLNPNEQDCIASLKSLISDWNKVKGEIRASASPPLYPYSADPESWRAEAHRQIDFESRAITEAFEVYRKPLIDAYWGIRRLPSCDRVDDMVLVSAPWLVLTTTLQRYLAEHLGLPIGGWNDQW</sequence>
<name>A0A2P7AUX6_9HYPH</name>
<gene>
    <name evidence="1" type="ORF">CU100_10150</name>
</gene>
<dbReference type="RefSeq" id="WP_106716463.1">
    <property type="nucleotide sequence ID" value="NZ_JACHXT010000001.1"/>
</dbReference>
<proteinExistence type="predicted"/>
<protein>
    <submittedName>
        <fullName evidence="1">Uncharacterized protein</fullName>
    </submittedName>
</protein>
<dbReference type="EMBL" id="PGGN01000002">
    <property type="protein sequence ID" value="PSH58019.1"/>
    <property type="molecule type" value="Genomic_DNA"/>
</dbReference>
<reference evidence="2" key="1">
    <citation type="submission" date="2017-11" db="EMBL/GenBank/DDBJ databases">
        <authorList>
            <person name="Kuznetsova I."/>
            <person name="Sazanova A."/>
            <person name="Chirak E."/>
            <person name="Safronova V."/>
            <person name="Willems A."/>
        </authorList>
    </citation>
    <scope>NUCLEOTIDE SEQUENCE [LARGE SCALE GENOMIC DNA]</scope>
    <source>
        <strain evidence="2">PEPV15</strain>
    </source>
</reference>
<accession>A0A2P7AUX6</accession>
<evidence type="ECO:0000313" key="2">
    <source>
        <dbReference type="Proteomes" id="UP000241158"/>
    </source>
</evidence>
<dbReference type="Proteomes" id="UP000241158">
    <property type="component" value="Unassembled WGS sequence"/>
</dbReference>
<dbReference type="OrthoDB" id="8480077at2"/>